<dbReference type="InterPro" id="IPR002545">
    <property type="entry name" value="CheW-lke_dom"/>
</dbReference>
<evidence type="ECO:0000313" key="11">
    <source>
        <dbReference type="Proteomes" id="UP000218785"/>
    </source>
</evidence>
<dbReference type="InterPro" id="IPR051315">
    <property type="entry name" value="Bact_Chemotaxis_CheA"/>
</dbReference>
<evidence type="ECO:0000256" key="3">
    <source>
        <dbReference type="ARBA" id="ARBA00022553"/>
    </source>
</evidence>
<sequence length="554" mass="61626">MGLDFGIQNNVVQNFVQEASGLLQLIHEGLLELSHNYSDPQIRSLVRAAKLVKTTADQGNFTEIHTLAHRLEKIFRLISLGNAVIDDQLTNLLLQANDCLRLLLIAQVQEKFDDLASALAKAEPIFAYLEARLSHKVEIVPDVLETSYLEASVSQLMPTTEMAQALENLERILAESDIDKLPEQLIPQANLFLGFGEFYNISEFIAIAQIAIATLQTTPQAAPTIGKVALAGWRAAYESIVNKNHPQAANGTANSSGVVIQNSQNPALPHKLKTANLFVWVADGNVFTVNSDSVEELLVAEADQIIYSQQQRFLHWRGQVIPNYQLSELLSYGSSKPLGNRQPEPMLVLNLGQQILALEPEIQYLIAEPELIINPLPTDQEFSSCVYGCTIWKDHLLPVIDVAALLQQTINHSQQIYSTTKLLNPADTAIIHQEPTILVVDDSHSVRHIVSLTLQREGYQVLQAEDGQEAIAQLQQNPHVQMVICDIEMPNLNGFEFLSYRLKDSQLAKIPVIMLSSCSTNQHRQLAMQLGATTYFTKPYVEEDFLTALRMSVN</sequence>
<evidence type="ECO:0000256" key="4">
    <source>
        <dbReference type="ARBA" id="ARBA00022679"/>
    </source>
</evidence>
<dbReference type="GO" id="GO:0006935">
    <property type="term" value="P:chemotaxis"/>
    <property type="evidence" value="ECO:0007669"/>
    <property type="project" value="InterPro"/>
</dbReference>
<proteinExistence type="predicted"/>
<reference evidence="10 11" key="1">
    <citation type="submission" date="2017-06" db="EMBL/GenBank/DDBJ databases">
        <title>Genome sequencing of cyanobaciteial culture collection at National Institute for Environmental Studies (NIES).</title>
        <authorList>
            <person name="Hirose Y."/>
            <person name="Shimura Y."/>
            <person name="Fujisawa T."/>
            <person name="Nakamura Y."/>
            <person name="Kawachi M."/>
        </authorList>
    </citation>
    <scope>NUCLEOTIDE SEQUENCE [LARGE SCALE GENOMIC DNA]</scope>
    <source>
        <strain evidence="10 11">NIES-37</strain>
    </source>
</reference>
<protein>
    <recommendedName>
        <fullName evidence="2">histidine kinase</fullName>
        <ecNumber evidence="2">2.7.13.3</ecNumber>
    </recommendedName>
</protein>
<dbReference type="Pfam" id="PF00072">
    <property type="entry name" value="Response_reg"/>
    <property type="match status" value="1"/>
</dbReference>
<keyword evidence="5" id="KW-0418">Kinase</keyword>
<dbReference type="InterPro" id="IPR036061">
    <property type="entry name" value="CheW-like_dom_sf"/>
</dbReference>
<name>A0A1Z4N3D2_9CYAN</name>
<dbReference type="InterPro" id="IPR001789">
    <property type="entry name" value="Sig_transdc_resp-reg_receiver"/>
</dbReference>
<organism evidence="10 11">
    <name type="scientific">Tolypothrix tenuis PCC 7101</name>
    <dbReference type="NCBI Taxonomy" id="231146"/>
    <lineage>
        <taxon>Bacteria</taxon>
        <taxon>Bacillati</taxon>
        <taxon>Cyanobacteriota</taxon>
        <taxon>Cyanophyceae</taxon>
        <taxon>Nostocales</taxon>
        <taxon>Tolypothrichaceae</taxon>
        <taxon>Tolypothrix</taxon>
    </lineage>
</organism>
<dbReference type="SUPFAM" id="SSF52172">
    <property type="entry name" value="CheY-like"/>
    <property type="match status" value="1"/>
</dbReference>
<dbReference type="EMBL" id="AP018248">
    <property type="protein sequence ID" value="BAZ00237.1"/>
    <property type="molecule type" value="Genomic_DNA"/>
</dbReference>
<keyword evidence="3 7" id="KW-0597">Phosphoprotein</keyword>
<evidence type="ECO:0000256" key="1">
    <source>
        <dbReference type="ARBA" id="ARBA00000085"/>
    </source>
</evidence>
<keyword evidence="4" id="KW-0808">Transferase</keyword>
<dbReference type="InterPro" id="IPR008207">
    <property type="entry name" value="Sig_transdc_His_kin_Hpt_dom"/>
</dbReference>
<dbReference type="PANTHER" id="PTHR43395:SF1">
    <property type="entry name" value="CHEMOTAXIS PROTEIN CHEA"/>
    <property type="match status" value="1"/>
</dbReference>
<dbReference type="SMART" id="SM00448">
    <property type="entry name" value="REC"/>
    <property type="match status" value="1"/>
</dbReference>
<dbReference type="Pfam" id="PF01584">
    <property type="entry name" value="CheW"/>
    <property type="match status" value="1"/>
</dbReference>
<evidence type="ECO:0000259" key="9">
    <source>
        <dbReference type="PROSITE" id="PS50894"/>
    </source>
</evidence>
<dbReference type="GO" id="GO:0000160">
    <property type="term" value="P:phosphorelay signal transduction system"/>
    <property type="evidence" value="ECO:0007669"/>
    <property type="project" value="InterPro"/>
</dbReference>
<evidence type="ECO:0000256" key="7">
    <source>
        <dbReference type="PROSITE-ProRule" id="PRU00169"/>
    </source>
</evidence>
<dbReference type="PROSITE" id="PS50110">
    <property type="entry name" value="RESPONSE_REGULATORY"/>
    <property type="match status" value="1"/>
</dbReference>
<dbReference type="InterPro" id="IPR011006">
    <property type="entry name" value="CheY-like_superfamily"/>
</dbReference>
<dbReference type="InterPro" id="IPR036641">
    <property type="entry name" value="HPT_dom_sf"/>
</dbReference>
<feature type="modified residue" description="4-aspartylphosphate" evidence="7">
    <location>
        <position position="486"/>
    </location>
</feature>
<accession>A0A1Z4N3D2</accession>
<dbReference type="Gene3D" id="1.20.120.160">
    <property type="entry name" value="HPT domain"/>
    <property type="match status" value="1"/>
</dbReference>
<comment type="caution">
    <text evidence="6">Lacks conserved residue(s) required for the propagation of feature annotation.</text>
</comment>
<evidence type="ECO:0000259" key="8">
    <source>
        <dbReference type="PROSITE" id="PS50110"/>
    </source>
</evidence>
<feature type="domain" description="Response regulatory" evidence="8">
    <location>
        <begin position="436"/>
        <end position="553"/>
    </location>
</feature>
<dbReference type="RefSeq" id="WP_096578965.1">
    <property type="nucleotide sequence ID" value="NZ_CAWNJS010000001.1"/>
</dbReference>
<dbReference type="PANTHER" id="PTHR43395">
    <property type="entry name" value="SENSOR HISTIDINE KINASE CHEA"/>
    <property type="match status" value="1"/>
</dbReference>
<evidence type="ECO:0000256" key="2">
    <source>
        <dbReference type="ARBA" id="ARBA00012438"/>
    </source>
</evidence>
<dbReference type="Proteomes" id="UP000218785">
    <property type="component" value="Chromosome"/>
</dbReference>
<gene>
    <name evidence="10" type="ORF">NIES37_42260</name>
</gene>
<comment type="catalytic activity">
    <reaction evidence="1">
        <text>ATP + protein L-histidine = ADP + protein N-phospho-L-histidine.</text>
        <dbReference type="EC" id="2.7.13.3"/>
    </reaction>
</comment>
<dbReference type="KEGG" id="ttq:NIES37_42260"/>
<dbReference type="SUPFAM" id="SSF47226">
    <property type="entry name" value="Histidine-containing phosphotransfer domain, HPT domain"/>
    <property type="match status" value="1"/>
</dbReference>
<feature type="domain" description="HPt" evidence="9">
    <location>
        <begin position="4"/>
        <end position="107"/>
    </location>
</feature>
<dbReference type="GO" id="GO:0004673">
    <property type="term" value="F:protein histidine kinase activity"/>
    <property type="evidence" value="ECO:0007669"/>
    <property type="project" value="UniProtKB-EC"/>
</dbReference>
<dbReference type="EC" id="2.7.13.3" evidence="2"/>
<dbReference type="SMART" id="SM00260">
    <property type="entry name" value="CheW"/>
    <property type="match status" value="1"/>
</dbReference>
<dbReference type="PROSITE" id="PS50894">
    <property type="entry name" value="HPT"/>
    <property type="match status" value="1"/>
</dbReference>
<evidence type="ECO:0000256" key="5">
    <source>
        <dbReference type="ARBA" id="ARBA00022777"/>
    </source>
</evidence>
<dbReference type="AlphaFoldDB" id="A0A1Z4N3D2"/>
<dbReference type="SUPFAM" id="SSF50341">
    <property type="entry name" value="CheW-like"/>
    <property type="match status" value="1"/>
</dbReference>
<evidence type="ECO:0000313" key="10">
    <source>
        <dbReference type="EMBL" id="BAZ00237.1"/>
    </source>
</evidence>
<keyword evidence="11" id="KW-1185">Reference proteome</keyword>
<dbReference type="Gene3D" id="3.40.50.2300">
    <property type="match status" value="1"/>
</dbReference>
<evidence type="ECO:0000256" key="6">
    <source>
        <dbReference type="PROSITE-ProRule" id="PRU00110"/>
    </source>
</evidence>